<reference evidence="2" key="1">
    <citation type="journal article" date="2008" name="Science">
        <title>The Physcomitrella genome reveals evolutionary insights into the conquest of land by plants.</title>
        <authorList>
            <person name="Rensing S."/>
            <person name="Lang D."/>
            <person name="Zimmer A."/>
            <person name="Terry A."/>
            <person name="Salamov A."/>
            <person name="Shapiro H."/>
            <person name="Nishiyama T."/>
            <person name="Perroud P.-F."/>
            <person name="Lindquist E."/>
            <person name="Kamisugi Y."/>
            <person name="Tanahashi T."/>
            <person name="Sakakibara K."/>
            <person name="Fujita T."/>
            <person name="Oishi K."/>
            <person name="Shin-I T."/>
            <person name="Kuroki Y."/>
            <person name="Toyoda A."/>
            <person name="Suzuki Y."/>
            <person name="Hashimoto A."/>
            <person name="Yamaguchi K."/>
            <person name="Sugano A."/>
            <person name="Kohara Y."/>
            <person name="Fujiyama A."/>
            <person name="Anterola A."/>
            <person name="Aoki S."/>
            <person name="Ashton N."/>
            <person name="Barbazuk W.B."/>
            <person name="Barker E."/>
            <person name="Bennetzen J."/>
            <person name="Bezanilla M."/>
            <person name="Blankenship R."/>
            <person name="Cho S.H."/>
            <person name="Dutcher S."/>
            <person name="Estelle M."/>
            <person name="Fawcett J.A."/>
            <person name="Gundlach H."/>
            <person name="Hanada K."/>
            <person name="Heyl A."/>
            <person name="Hicks K.A."/>
            <person name="Hugh J."/>
            <person name="Lohr M."/>
            <person name="Mayer K."/>
            <person name="Melkozernov A."/>
            <person name="Murata T."/>
            <person name="Nelson D."/>
            <person name="Pils B."/>
            <person name="Prigge M."/>
            <person name="Reiss B."/>
            <person name="Renner T."/>
            <person name="Rombauts S."/>
            <person name="Rushton P."/>
            <person name="Sanderfoot A."/>
            <person name="Schween G."/>
            <person name="Shiu S.-H."/>
            <person name="Stueber K."/>
            <person name="Theodoulou F.L."/>
            <person name="Tu H."/>
            <person name="Van de Peer Y."/>
            <person name="Verrier P.J."/>
            <person name="Waters E."/>
            <person name="Wood A."/>
            <person name="Yang L."/>
            <person name="Cove D."/>
            <person name="Cuming A."/>
            <person name="Hasebe M."/>
            <person name="Lucas S."/>
            <person name="Mishler D.B."/>
            <person name="Reski R."/>
            <person name="Grigoriev I."/>
            <person name="Quatrano R.S."/>
            <person name="Boore J.L."/>
        </authorList>
    </citation>
    <scope>NUCLEOTIDE SEQUENCE [LARGE SCALE GENOMIC DNA]</scope>
</reference>
<keyword evidence="1" id="KW-0732">Signal</keyword>
<gene>
    <name evidence="2" type="ORF">PHYPADRAFT_101928</name>
</gene>
<proteinExistence type="predicted"/>
<evidence type="ECO:0000313" key="2">
    <source>
        <dbReference type="EMBL" id="EDQ49466.1"/>
    </source>
</evidence>
<dbReference type="EMBL" id="DS545383">
    <property type="protein sequence ID" value="EDQ49466.1"/>
    <property type="molecule type" value="Genomic_DNA"/>
</dbReference>
<sequence length="113" mass="12224">MTLVSLSSSQMRCFLVIVALLCVVSAVTGESRLTEPSWGWMKVKVKFPLSRYLGSTVVPKRALIDHAGNGGIEAGVMLRGSPSRKLLQNSDRKCKAQSSSEPPGKSNLFVELC</sequence>
<organism>
    <name type="scientific">Physcomitrium patens</name>
    <name type="common">Spreading-leaved earth moss</name>
    <name type="synonym">Physcomitrella patens</name>
    <dbReference type="NCBI Taxonomy" id="3218"/>
    <lineage>
        <taxon>Eukaryota</taxon>
        <taxon>Viridiplantae</taxon>
        <taxon>Streptophyta</taxon>
        <taxon>Embryophyta</taxon>
        <taxon>Bryophyta</taxon>
        <taxon>Bryophytina</taxon>
        <taxon>Bryopsida</taxon>
        <taxon>Funariidae</taxon>
        <taxon>Funariales</taxon>
        <taxon>Funariaceae</taxon>
        <taxon>Physcomitrium</taxon>
    </lineage>
</organism>
<feature type="chain" id="PRO_5002744326" evidence="1">
    <location>
        <begin position="30"/>
        <end position="113"/>
    </location>
</feature>
<dbReference type="AlphaFoldDB" id="A9U4E5"/>
<name>A9U4E5_PHYPA</name>
<feature type="signal peptide" evidence="1">
    <location>
        <begin position="1"/>
        <end position="29"/>
    </location>
</feature>
<accession>A9U4E5</accession>
<protein>
    <submittedName>
        <fullName evidence="2">Predicted protein</fullName>
    </submittedName>
</protein>
<evidence type="ECO:0000256" key="1">
    <source>
        <dbReference type="SAM" id="SignalP"/>
    </source>
</evidence>